<comment type="caution">
    <text evidence="1">The sequence shown here is derived from an EMBL/GenBank/DDBJ whole genome shotgun (WGS) entry which is preliminary data.</text>
</comment>
<name>A0ABW6R068_9NOCA</name>
<accession>A0ABW6R068</accession>
<dbReference type="Pfam" id="PF19383">
    <property type="entry name" value="DUF5958"/>
    <property type="match status" value="1"/>
</dbReference>
<reference evidence="1 2" key="1">
    <citation type="submission" date="2024-10" db="EMBL/GenBank/DDBJ databases">
        <title>The Natural Products Discovery Center: Release of the First 8490 Sequenced Strains for Exploring Actinobacteria Biosynthetic Diversity.</title>
        <authorList>
            <person name="Kalkreuter E."/>
            <person name="Kautsar S.A."/>
            <person name="Yang D."/>
            <person name="Bader C.D."/>
            <person name="Teijaro C.N."/>
            <person name="Fluegel L."/>
            <person name="Davis C.M."/>
            <person name="Simpson J.R."/>
            <person name="Lauterbach L."/>
            <person name="Steele A.D."/>
            <person name="Gui C."/>
            <person name="Meng S."/>
            <person name="Li G."/>
            <person name="Viehrig K."/>
            <person name="Ye F."/>
            <person name="Su P."/>
            <person name="Kiefer A.F."/>
            <person name="Nichols A."/>
            <person name="Cepeda A.J."/>
            <person name="Yan W."/>
            <person name="Fan B."/>
            <person name="Jiang Y."/>
            <person name="Adhikari A."/>
            <person name="Zheng C.-J."/>
            <person name="Schuster L."/>
            <person name="Cowan T.M."/>
            <person name="Smanski M.J."/>
            <person name="Chevrette M.G."/>
            <person name="De Carvalho L.P.S."/>
            <person name="Shen B."/>
        </authorList>
    </citation>
    <scope>NUCLEOTIDE SEQUENCE [LARGE SCALE GENOMIC DNA]</scope>
    <source>
        <strain evidence="1 2">NPDC003040</strain>
    </source>
</reference>
<evidence type="ECO:0000313" key="1">
    <source>
        <dbReference type="EMBL" id="MFF3226916.1"/>
    </source>
</evidence>
<protein>
    <submittedName>
        <fullName evidence="1">DUF5958 family protein</fullName>
    </submittedName>
</protein>
<dbReference type="InterPro" id="IPR046002">
    <property type="entry name" value="DUF5958"/>
</dbReference>
<dbReference type="Proteomes" id="UP001601948">
    <property type="component" value="Unassembled WGS sequence"/>
</dbReference>
<dbReference type="RefSeq" id="WP_387722536.1">
    <property type="nucleotide sequence ID" value="NZ_JBIAPI010000008.1"/>
</dbReference>
<organism evidence="1 2">
    <name type="scientific">Nocardia suismassiliense</name>
    <dbReference type="NCBI Taxonomy" id="2077092"/>
    <lineage>
        <taxon>Bacteria</taxon>
        <taxon>Bacillati</taxon>
        <taxon>Actinomycetota</taxon>
        <taxon>Actinomycetes</taxon>
        <taxon>Mycobacteriales</taxon>
        <taxon>Nocardiaceae</taxon>
        <taxon>Nocardia</taxon>
    </lineage>
</organism>
<gene>
    <name evidence="1" type="ORF">ACFYV7_29260</name>
</gene>
<sequence length="131" mass="14706">MHETEIVLNELAQALRPMPDGVEWFESLDVDQQLVVLRHAAEYCLQARATIDDAAESIRRSGIRPTHTPAVLITRGQLNVQLTKIIGLPEDERVKAFRLLIALLGVADERRRARYCAGGCSHAWHHVNPAH</sequence>
<dbReference type="EMBL" id="JBIAPI010000008">
    <property type="protein sequence ID" value="MFF3226916.1"/>
    <property type="molecule type" value="Genomic_DNA"/>
</dbReference>
<keyword evidence="2" id="KW-1185">Reference proteome</keyword>
<evidence type="ECO:0000313" key="2">
    <source>
        <dbReference type="Proteomes" id="UP001601948"/>
    </source>
</evidence>
<proteinExistence type="predicted"/>